<dbReference type="Proteomes" id="UP001607303">
    <property type="component" value="Unassembled WGS sequence"/>
</dbReference>
<reference evidence="2 3" key="1">
    <citation type="journal article" date="2024" name="Ann. Entomol. Soc. Am.">
        <title>Genomic analyses of the southern and eastern yellowjacket wasps (Hymenoptera: Vespidae) reveal evolutionary signatures of social life.</title>
        <authorList>
            <person name="Catto M.A."/>
            <person name="Caine P.B."/>
            <person name="Orr S.E."/>
            <person name="Hunt B.G."/>
            <person name="Goodisman M.A.D."/>
        </authorList>
    </citation>
    <scope>NUCLEOTIDE SEQUENCE [LARGE SCALE GENOMIC DNA]</scope>
    <source>
        <strain evidence="2">232</strain>
        <tissue evidence="2">Head and thorax</tissue>
    </source>
</reference>
<accession>A0ABD2CFW2</accession>
<sequence length="183" mass="20697">MMSRENRRGSSRVRVKCVEEFRLMSVKRRGVVQTLFPTSPSSEPEKSLAESAVSTANMLTDNFAMPHCTTNFAWYLGKFLIGFTGMLILYMSFLKDKEYPYKPGMREPLAGKKSQNNNTCSTGDQINVNATKQCKHKSMAAHGTKIGENVVGKKNVIRRRSHRNISLRTTMVFSCVNVQMFIT</sequence>
<evidence type="ECO:0000256" key="1">
    <source>
        <dbReference type="SAM" id="Phobius"/>
    </source>
</evidence>
<keyword evidence="1" id="KW-0812">Transmembrane</keyword>
<name>A0ABD2CFW2_VESMC</name>
<keyword evidence="1" id="KW-0472">Membrane</keyword>
<keyword evidence="1" id="KW-1133">Transmembrane helix</keyword>
<keyword evidence="2" id="KW-0418">Kinase</keyword>
<dbReference type="AlphaFoldDB" id="A0ABD2CFW2"/>
<gene>
    <name evidence="2" type="ORF">V1477_007838</name>
</gene>
<keyword evidence="2" id="KW-0808">Transferase</keyword>
<feature type="transmembrane region" description="Helical" evidence="1">
    <location>
        <begin position="72"/>
        <end position="93"/>
    </location>
</feature>
<evidence type="ECO:0000313" key="3">
    <source>
        <dbReference type="Proteomes" id="UP001607303"/>
    </source>
</evidence>
<dbReference type="EMBL" id="JAYRBN010000053">
    <property type="protein sequence ID" value="KAL2743962.1"/>
    <property type="molecule type" value="Genomic_DNA"/>
</dbReference>
<organism evidence="2 3">
    <name type="scientific">Vespula maculifrons</name>
    <name type="common">Eastern yellow jacket</name>
    <name type="synonym">Wasp</name>
    <dbReference type="NCBI Taxonomy" id="7453"/>
    <lineage>
        <taxon>Eukaryota</taxon>
        <taxon>Metazoa</taxon>
        <taxon>Ecdysozoa</taxon>
        <taxon>Arthropoda</taxon>
        <taxon>Hexapoda</taxon>
        <taxon>Insecta</taxon>
        <taxon>Pterygota</taxon>
        <taxon>Neoptera</taxon>
        <taxon>Endopterygota</taxon>
        <taxon>Hymenoptera</taxon>
        <taxon>Apocrita</taxon>
        <taxon>Aculeata</taxon>
        <taxon>Vespoidea</taxon>
        <taxon>Vespidae</taxon>
        <taxon>Vespinae</taxon>
        <taxon>Vespula</taxon>
    </lineage>
</organism>
<comment type="caution">
    <text evidence="2">The sequence shown here is derived from an EMBL/GenBank/DDBJ whole genome shotgun (WGS) entry which is preliminary data.</text>
</comment>
<proteinExistence type="predicted"/>
<evidence type="ECO:0000313" key="2">
    <source>
        <dbReference type="EMBL" id="KAL2743962.1"/>
    </source>
</evidence>
<keyword evidence="3" id="KW-1185">Reference proteome</keyword>
<dbReference type="GO" id="GO:0016301">
    <property type="term" value="F:kinase activity"/>
    <property type="evidence" value="ECO:0007669"/>
    <property type="project" value="UniProtKB-KW"/>
</dbReference>
<protein>
    <submittedName>
        <fullName evidence="2">Serine/threonine-protein kinase clkA</fullName>
    </submittedName>
</protein>